<feature type="transmembrane region" description="Helical" evidence="6">
    <location>
        <begin position="251"/>
        <end position="273"/>
    </location>
</feature>
<dbReference type="InterPro" id="IPR004477">
    <property type="entry name" value="ComEC_N"/>
</dbReference>
<gene>
    <name evidence="9" type="ORF">A2127_00810</name>
</gene>
<feature type="transmembrane region" description="Helical" evidence="6">
    <location>
        <begin position="475"/>
        <end position="492"/>
    </location>
</feature>
<feature type="transmembrane region" description="Helical" evidence="6">
    <location>
        <begin position="63"/>
        <end position="81"/>
    </location>
</feature>
<reference evidence="9 10" key="1">
    <citation type="journal article" date="2016" name="Nat. Commun.">
        <title>Thousands of microbial genomes shed light on interconnected biogeochemical processes in an aquifer system.</title>
        <authorList>
            <person name="Anantharaman K."/>
            <person name="Brown C.T."/>
            <person name="Hug L.A."/>
            <person name="Sharon I."/>
            <person name="Castelle C.J."/>
            <person name="Probst A.J."/>
            <person name="Thomas B.C."/>
            <person name="Singh A."/>
            <person name="Wilkins M.J."/>
            <person name="Karaoz U."/>
            <person name="Brodie E.L."/>
            <person name="Williams K.H."/>
            <person name="Hubbard S.S."/>
            <person name="Banfield J.F."/>
        </authorList>
    </citation>
    <scope>NUCLEOTIDE SEQUENCE [LARGE SCALE GENOMIC DNA]</scope>
</reference>
<feature type="transmembrane region" description="Helical" evidence="6">
    <location>
        <begin position="341"/>
        <end position="361"/>
    </location>
</feature>
<evidence type="ECO:0000259" key="7">
    <source>
        <dbReference type="Pfam" id="PF03772"/>
    </source>
</evidence>
<feature type="transmembrane region" description="Helical" evidence="6">
    <location>
        <begin position="382"/>
        <end position="402"/>
    </location>
</feature>
<evidence type="ECO:0000256" key="5">
    <source>
        <dbReference type="ARBA" id="ARBA00023136"/>
    </source>
</evidence>
<protein>
    <recommendedName>
        <fullName evidence="11">ComEC/Rec2-related protein domain-containing protein</fullName>
    </recommendedName>
</protein>
<dbReference type="InterPro" id="IPR025405">
    <property type="entry name" value="DUF4131"/>
</dbReference>
<keyword evidence="4 6" id="KW-1133">Transmembrane helix</keyword>
<dbReference type="NCBIfam" id="TIGR00360">
    <property type="entry name" value="ComEC_N-term"/>
    <property type="match status" value="1"/>
</dbReference>
<dbReference type="EMBL" id="MFKI01000027">
    <property type="protein sequence ID" value="OGG38122.1"/>
    <property type="molecule type" value="Genomic_DNA"/>
</dbReference>
<dbReference type="InterPro" id="IPR052159">
    <property type="entry name" value="Competence_DNA_uptake"/>
</dbReference>
<proteinExistence type="predicted"/>
<comment type="subcellular location">
    <subcellularLocation>
        <location evidence="1">Cell membrane</location>
        <topology evidence="1">Multi-pass membrane protein</topology>
    </subcellularLocation>
</comment>
<evidence type="ECO:0000313" key="9">
    <source>
        <dbReference type="EMBL" id="OGG38122.1"/>
    </source>
</evidence>
<feature type="transmembrane region" description="Helical" evidence="6">
    <location>
        <begin position="408"/>
        <end position="433"/>
    </location>
</feature>
<organism evidence="9 10">
    <name type="scientific">Candidatus Jorgensenbacteria bacterium GWC1_48_12</name>
    <dbReference type="NCBI Taxonomy" id="1798469"/>
    <lineage>
        <taxon>Bacteria</taxon>
        <taxon>Candidatus Joergenseniibacteriota</taxon>
    </lineage>
</organism>
<dbReference type="GO" id="GO:0005886">
    <property type="term" value="C:plasma membrane"/>
    <property type="evidence" value="ECO:0007669"/>
    <property type="project" value="UniProtKB-SubCell"/>
</dbReference>
<evidence type="ECO:0000259" key="8">
    <source>
        <dbReference type="Pfam" id="PF13567"/>
    </source>
</evidence>
<feature type="domain" description="DUF4131" evidence="8">
    <location>
        <begin position="29"/>
        <end position="181"/>
    </location>
</feature>
<name>A0A1F6BMX6_9BACT</name>
<evidence type="ECO:0000313" key="10">
    <source>
        <dbReference type="Proteomes" id="UP000179324"/>
    </source>
</evidence>
<keyword evidence="3 6" id="KW-0812">Transmembrane</keyword>
<feature type="domain" description="ComEC/Rec2-related protein" evidence="7">
    <location>
        <begin position="227"/>
        <end position="492"/>
    </location>
</feature>
<evidence type="ECO:0000256" key="6">
    <source>
        <dbReference type="SAM" id="Phobius"/>
    </source>
</evidence>
<feature type="transmembrane region" description="Helical" evidence="6">
    <location>
        <begin position="28"/>
        <end position="47"/>
    </location>
</feature>
<evidence type="ECO:0000256" key="1">
    <source>
        <dbReference type="ARBA" id="ARBA00004651"/>
    </source>
</evidence>
<evidence type="ECO:0000256" key="2">
    <source>
        <dbReference type="ARBA" id="ARBA00022475"/>
    </source>
</evidence>
<evidence type="ECO:0000256" key="4">
    <source>
        <dbReference type="ARBA" id="ARBA00022989"/>
    </source>
</evidence>
<feature type="transmembrane region" description="Helical" evidence="6">
    <location>
        <begin position="279"/>
        <end position="297"/>
    </location>
</feature>
<accession>A0A1F6BMX6</accession>
<dbReference type="Pfam" id="PF13567">
    <property type="entry name" value="DUF4131"/>
    <property type="match status" value="1"/>
</dbReference>
<evidence type="ECO:0008006" key="11">
    <source>
        <dbReference type="Google" id="ProtNLM"/>
    </source>
</evidence>
<keyword evidence="2" id="KW-1003">Cell membrane</keyword>
<dbReference type="Proteomes" id="UP000179324">
    <property type="component" value="Unassembled WGS sequence"/>
</dbReference>
<feature type="transmembrane region" description="Helical" evidence="6">
    <location>
        <begin position="6"/>
        <end position="23"/>
    </location>
</feature>
<sequence length="498" mass="55760">MPSYDIFFFGTLFFLVGVFLASFGAGIWILIITFAAMATFSFFALLIKRKMTLNEVKSIPIKHFFWLAGLTVFIVVGAVYYTRDDMHFQENVRMTFDEKTVFSGRIVSNPVLKSSSQEFKLELNKPLRGNVLVKTDRYPEFGYGDELKIGGKIELPFSESYGRYLAKERISGVVSFAEAEKIGSSLETPKEPLWGKIKKSLFAFKNRISESFQKVLPPKESALLAGLTLGERGEFSDDFKEAMSKSGTTHLVALSGYNITIIADTLMGLFGWFLIRRRLSFFVTVFVILGFVLMTGAEASVVRAAIMGILVMLAGEIGRFFDFRNAIILAGLAMVLHNPKVLAFDVGFQLSFLALLGIIYLRPAIMKFFRITEEKGFLSWRENLFTTASAQLMVVPLLVSNFGSFSPISFLANVVILEFIPVTMGFGFVMAALSFVSYHLSLILAGFLQIFLKFEIFVIEVFAKADFSFSSEAGIAAFLVYYAVLVGFIYYAKRHVRA</sequence>
<dbReference type="PANTHER" id="PTHR30619">
    <property type="entry name" value="DNA INTERNALIZATION/COMPETENCE PROTEIN COMEC/REC2"/>
    <property type="match status" value="1"/>
</dbReference>
<feature type="transmembrane region" description="Helical" evidence="6">
    <location>
        <begin position="440"/>
        <end position="463"/>
    </location>
</feature>
<dbReference type="AlphaFoldDB" id="A0A1F6BMX6"/>
<dbReference type="PANTHER" id="PTHR30619:SF1">
    <property type="entry name" value="RECOMBINATION PROTEIN 2"/>
    <property type="match status" value="1"/>
</dbReference>
<evidence type="ECO:0000256" key="3">
    <source>
        <dbReference type="ARBA" id="ARBA00022692"/>
    </source>
</evidence>
<dbReference type="Pfam" id="PF03772">
    <property type="entry name" value="Competence"/>
    <property type="match status" value="1"/>
</dbReference>
<comment type="caution">
    <text evidence="9">The sequence shown here is derived from an EMBL/GenBank/DDBJ whole genome shotgun (WGS) entry which is preliminary data.</text>
</comment>
<keyword evidence="5 6" id="KW-0472">Membrane</keyword>